<accession>A0A127PXW3</accession>
<dbReference type="STRING" id="279113.CPter91_0232"/>
<evidence type="ECO:0000313" key="2">
    <source>
        <dbReference type="Proteomes" id="UP000074561"/>
    </source>
</evidence>
<dbReference type="Proteomes" id="UP000074561">
    <property type="component" value="Chromosome"/>
</dbReference>
<sequence length="39" mass="4464">MIEELLSTENSRSTFDRLMIPVRIFLGLKAGKRMRLAIG</sequence>
<organism evidence="1 2">
    <name type="scientific">Collimonas pratensis</name>
    <dbReference type="NCBI Taxonomy" id="279113"/>
    <lineage>
        <taxon>Bacteria</taxon>
        <taxon>Pseudomonadati</taxon>
        <taxon>Pseudomonadota</taxon>
        <taxon>Betaproteobacteria</taxon>
        <taxon>Burkholderiales</taxon>
        <taxon>Oxalobacteraceae</taxon>
        <taxon>Collimonas</taxon>
    </lineage>
</organism>
<dbReference type="PATRIC" id="fig|279113.9.peg.231"/>
<evidence type="ECO:0000313" key="1">
    <source>
        <dbReference type="EMBL" id="AMP02631.1"/>
    </source>
</evidence>
<dbReference type="AlphaFoldDB" id="A0A127PXW3"/>
<proteinExistence type="predicted"/>
<dbReference type="EMBL" id="CP013234">
    <property type="protein sequence ID" value="AMP02631.1"/>
    <property type="molecule type" value="Genomic_DNA"/>
</dbReference>
<gene>
    <name evidence="1" type="ORF">CPter91_0232</name>
</gene>
<dbReference type="KEGG" id="cpra:CPter91_0232"/>
<reference evidence="1 2" key="1">
    <citation type="submission" date="2015-11" db="EMBL/GenBank/DDBJ databases">
        <title>Exploring the genomic traits of fungus-feeding bacterial genus Collimonas.</title>
        <authorList>
            <person name="Song C."/>
            <person name="Schmidt R."/>
            <person name="de Jager V."/>
            <person name="Krzyzanowska D."/>
            <person name="Jongedijk E."/>
            <person name="Cankar K."/>
            <person name="Beekwilder J."/>
            <person name="van Veen A."/>
            <person name="de Boer W."/>
            <person name="van Veen J.A."/>
            <person name="Garbeva P."/>
        </authorList>
    </citation>
    <scope>NUCLEOTIDE SEQUENCE [LARGE SCALE GENOMIC DNA]</scope>
    <source>
        <strain evidence="1 2">Ter91</strain>
    </source>
</reference>
<protein>
    <submittedName>
        <fullName evidence="1">Uncharacterized protein</fullName>
    </submittedName>
</protein>
<name>A0A127PXW3_9BURK</name>